<organism evidence="1 2">
    <name type="scientific">Rhizobium laguerreae</name>
    <dbReference type="NCBI Taxonomy" id="1076926"/>
    <lineage>
        <taxon>Bacteria</taxon>
        <taxon>Pseudomonadati</taxon>
        <taxon>Pseudomonadota</taxon>
        <taxon>Alphaproteobacteria</taxon>
        <taxon>Hyphomicrobiales</taxon>
        <taxon>Rhizobiaceae</taxon>
        <taxon>Rhizobium/Agrobacterium group</taxon>
        <taxon>Rhizobium</taxon>
    </lineage>
</organism>
<dbReference type="AlphaFoldDB" id="A0AB35FIS0"/>
<evidence type="ECO:0000313" key="1">
    <source>
        <dbReference type="EMBL" id="MBY3066649.1"/>
    </source>
</evidence>
<dbReference type="RefSeq" id="WP_168259031.1">
    <property type="nucleotide sequence ID" value="NZ_JAAXQQ010000009.1"/>
</dbReference>
<dbReference type="Proteomes" id="UP000758022">
    <property type="component" value="Unassembled WGS sequence"/>
</dbReference>
<dbReference type="EMBL" id="JAAXQQ010000009">
    <property type="protein sequence ID" value="MBY3066649.1"/>
    <property type="molecule type" value="Genomic_DNA"/>
</dbReference>
<protein>
    <submittedName>
        <fullName evidence="1">Uncharacterized protein</fullName>
    </submittedName>
</protein>
<comment type="caution">
    <text evidence="1">The sequence shown here is derived from an EMBL/GenBank/DDBJ whole genome shotgun (WGS) entry which is preliminary data.</text>
</comment>
<evidence type="ECO:0000313" key="2">
    <source>
        <dbReference type="Proteomes" id="UP000758022"/>
    </source>
</evidence>
<name>A0AB35FIS0_9HYPH</name>
<accession>A0AB35FIS0</accession>
<gene>
    <name evidence="1" type="ORF">HFO74_25075</name>
</gene>
<reference evidence="1" key="1">
    <citation type="submission" date="2020-04" db="EMBL/GenBank/DDBJ databases">
        <title>Global-level population genomics supports evidence of horizontal gene transfer on evolution of Rhizobia in Lentils.</title>
        <authorList>
            <person name="Gai Y."/>
            <person name="Cook D."/>
            <person name="Riely B."/>
        </authorList>
    </citation>
    <scope>NUCLEOTIDE SEQUENCE</scope>
    <source>
        <strain evidence="1">TLR9</strain>
    </source>
</reference>
<proteinExistence type="predicted"/>
<sequence length="59" mass="6498">MKDELVEQRRSSFIGSLCFQVSLTVRALTVLQRAAASIITTNDFDEIFPTGFEAFGQAA</sequence>